<dbReference type="PANTHER" id="PTHR42988">
    <property type="entry name" value="PHOSPHOHYDROLASE"/>
    <property type="match status" value="1"/>
</dbReference>
<keyword evidence="3" id="KW-0408">Iron</keyword>
<comment type="similarity">
    <text evidence="4">Belongs to the cyclic nucleotide phosphodiesterase class-III family.</text>
</comment>
<dbReference type="GO" id="GO:0016787">
    <property type="term" value="F:hydrolase activity"/>
    <property type="evidence" value="ECO:0007669"/>
    <property type="project" value="UniProtKB-KW"/>
</dbReference>
<evidence type="ECO:0000313" key="7">
    <source>
        <dbReference type="Proteomes" id="UP000448235"/>
    </source>
</evidence>
<evidence type="ECO:0000256" key="2">
    <source>
        <dbReference type="ARBA" id="ARBA00022801"/>
    </source>
</evidence>
<evidence type="ECO:0000259" key="5">
    <source>
        <dbReference type="Pfam" id="PF00149"/>
    </source>
</evidence>
<comment type="caution">
    <text evidence="6">The sequence shown here is derived from an EMBL/GenBank/DDBJ whole genome shotgun (WGS) entry which is preliminary data.</text>
</comment>
<keyword evidence="7" id="KW-1185">Reference proteome</keyword>
<dbReference type="Gene3D" id="3.60.21.10">
    <property type="match status" value="1"/>
</dbReference>
<dbReference type="AlphaFoldDB" id="A0A7X4VYS3"/>
<evidence type="ECO:0000256" key="1">
    <source>
        <dbReference type="ARBA" id="ARBA00022723"/>
    </source>
</evidence>
<proteinExistence type="inferred from homology"/>
<name>A0A7X4VYS3_9GAMM</name>
<dbReference type="SUPFAM" id="SSF56300">
    <property type="entry name" value="Metallo-dependent phosphatases"/>
    <property type="match status" value="1"/>
</dbReference>
<dbReference type="RefSeq" id="WP_161423215.1">
    <property type="nucleotide sequence ID" value="NZ_JARWMY010000008.1"/>
</dbReference>
<evidence type="ECO:0000313" key="6">
    <source>
        <dbReference type="EMBL" id="NAW12832.1"/>
    </source>
</evidence>
<organism evidence="6 7">
    <name type="scientific">Halomonas icarae</name>
    <dbReference type="NCBI Taxonomy" id="2691040"/>
    <lineage>
        <taxon>Bacteria</taxon>
        <taxon>Pseudomonadati</taxon>
        <taxon>Pseudomonadota</taxon>
        <taxon>Gammaproteobacteria</taxon>
        <taxon>Oceanospirillales</taxon>
        <taxon>Halomonadaceae</taxon>
        <taxon>Halomonas</taxon>
    </lineage>
</organism>
<keyword evidence="2" id="KW-0378">Hydrolase</keyword>
<dbReference type="InterPro" id="IPR029052">
    <property type="entry name" value="Metallo-depent_PP-like"/>
</dbReference>
<dbReference type="InterPro" id="IPR004843">
    <property type="entry name" value="Calcineurin-like_PHP"/>
</dbReference>
<dbReference type="Pfam" id="PF00149">
    <property type="entry name" value="Metallophos"/>
    <property type="match status" value="1"/>
</dbReference>
<gene>
    <name evidence="6" type="ORF">GRB80_08230</name>
</gene>
<dbReference type="PANTHER" id="PTHR42988:SF2">
    <property type="entry name" value="CYCLIC NUCLEOTIDE PHOSPHODIESTERASE CBUA0032-RELATED"/>
    <property type="match status" value="1"/>
</dbReference>
<dbReference type="Proteomes" id="UP000448235">
    <property type="component" value="Unassembled WGS sequence"/>
</dbReference>
<keyword evidence="1" id="KW-0479">Metal-binding</keyword>
<dbReference type="EMBL" id="WUTS01000001">
    <property type="protein sequence ID" value="NAW12832.1"/>
    <property type="molecule type" value="Genomic_DNA"/>
</dbReference>
<dbReference type="InterPro" id="IPR050884">
    <property type="entry name" value="CNP_phosphodiesterase-III"/>
</dbReference>
<reference evidence="6 7" key="1">
    <citation type="submission" date="2019-12" db="EMBL/GenBank/DDBJ databases">
        <title>Draft genome sequencing of Halomonas icarensis D1-1.</title>
        <authorList>
            <person name="Pandiyan K."/>
            <person name="Kushwaha P."/>
            <person name="Gowdham M."/>
            <person name="Chakdar H."/>
            <person name="Singh A."/>
            <person name="Kumar M."/>
            <person name="Saxena A.K."/>
        </authorList>
    </citation>
    <scope>NUCLEOTIDE SEQUENCE [LARGE SCALE GENOMIC DNA]</scope>
    <source>
        <strain evidence="6 7">D1-1</strain>
    </source>
</reference>
<feature type="domain" description="Calcineurin-like phosphoesterase" evidence="5">
    <location>
        <begin position="3"/>
        <end position="185"/>
    </location>
</feature>
<sequence>MPRLVQISDCHLCADPEARGRRGVPLRQLEAVVAAVNHERSDLVLVTGDISNDDSAASYALARRTLDTLDAPWEWLPGNHDVLAPMAETRPLNDELTLGQWRLLLLDTHLPGQPHGELDAAALQALDRRLVAERSRPVLIAMHHPPLLVGSAWLDAIGLRRREAFWQTLAPHSHVQAILCGHIHQAFVGRHALEEGEVMVYGCPSTIDPFLPGSEHFAVDPIARPGYRVIDLEEEGLTTRVERVDISI</sequence>
<evidence type="ECO:0000256" key="3">
    <source>
        <dbReference type="ARBA" id="ARBA00023004"/>
    </source>
</evidence>
<dbReference type="GO" id="GO:0046872">
    <property type="term" value="F:metal ion binding"/>
    <property type="evidence" value="ECO:0007669"/>
    <property type="project" value="UniProtKB-KW"/>
</dbReference>
<evidence type="ECO:0000256" key="4">
    <source>
        <dbReference type="ARBA" id="ARBA00025742"/>
    </source>
</evidence>
<protein>
    <submittedName>
        <fullName evidence="6">Phosphodiesterase</fullName>
    </submittedName>
</protein>
<accession>A0A7X4VYS3</accession>